<proteinExistence type="predicted"/>
<feature type="compositionally biased region" description="Low complexity" evidence="2">
    <location>
        <begin position="33"/>
        <end position="43"/>
    </location>
</feature>
<dbReference type="Proteomes" id="UP001231189">
    <property type="component" value="Unassembled WGS sequence"/>
</dbReference>
<feature type="region of interest" description="Disordered" evidence="2">
    <location>
        <begin position="175"/>
        <end position="194"/>
    </location>
</feature>
<evidence type="ECO:0008006" key="5">
    <source>
        <dbReference type="Google" id="ProtNLM"/>
    </source>
</evidence>
<dbReference type="Gene3D" id="2.40.70.10">
    <property type="entry name" value="Acid Proteases"/>
    <property type="match status" value="1"/>
</dbReference>
<keyword evidence="4" id="KW-1185">Reference proteome</keyword>
<comment type="caution">
    <text evidence="3">The sequence shown here is derived from an EMBL/GenBank/DDBJ whole genome shotgun (WGS) entry which is preliminary data.</text>
</comment>
<dbReference type="EMBL" id="JAUUTY010000006">
    <property type="protein sequence ID" value="KAK1616519.1"/>
    <property type="molecule type" value="Genomic_DNA"/>
</dbReference>
<feature type="compositionally biased region" description="Basic residues" evidence="2">
    <location>
        <begin position="182"/>
        <end position="191"/>
    </location>
</feature>
<feature type="coiled-coil region" evidence="1">
    <location>
        <begin position="895"/>
        <end position="922"/>
    </location>
</feature>
<evidence type="ECO:0000256" key="2">
    <source>
        <dbReference type="SAM" id="MobiDB-lite"/>
    </source>
</evidence>
<dbReference type="SUPFAM" id="SSF50630">
    <property type="entry name" value="Acid proteases"/>
    <property type="match status" value="1"/>
</dbReference>
<feature type="compositionally biased region" description="Pro residues" evidence="2">
    <location>
        <begin position="53"/>
        <end position="63"/>
    </location>
</feature>
<keyword evidence="1" id="KW-0175">Coiled coil</keyword>
<evidence type="ECO:0000313" key="4">
    <source>
        <dbReference type="Proteomes" id="UP001231189"/>
    </source>
</evidence>
<evidence type="ECO:0000256" key="1">
    <source>
        <dbReference type="SAM" id="Coils"/>
    </source>
</evidence>
<feature type="compositionally biased region" description="Acidic residues" evidence="2">
    <location>
        <begin position="776"/>
        <end position="785"/>
    </location>
</feature>
<dbReference type="PANTHER" id="PTHR33067">
    <property type="entry name" value="RNA-DIRECTED DNA POLYMERASE-RELATED"/>
    <property type="match status" value="1"/>
</dbReference>
<accession>A0AAD8VRG2</accession>
<reference evidence="3" key="1">
    <citation type="submission" date="2023-07" db="EMBL/GenBank/DDBJ databases">
        <title>A chromosome-level genome assembly of Lolium multiflorum.</title>
        <authorList>
            <person name="Chen Y."/>
            <person name="Copetti D."/>
            <person name="Kolliker R."/>
            <person name="Studer B."/>
        </authorList>
    </citation>
    <scope>NUCLEOTIDE SEQUENCE</scope>
    <source>
        <strain evidence="3">02402/16</strain>
        <tissue evidence="3">Leaf</tissue>
    </source>
</reference>
<dbReference type="Gene3D" id="3.10.10.10">
    <property type="entry name" value="HIV Type 1 Reverse Transcriptase, subunit A, domain 1"/>
    <property type="match status" value="1"/>
</dbReference>
<sequence length="929" mass="104159">MDKENANPIVEVGSKRDASIFGAVPSTDVAAAGASEAAAAGGSQIPAGWDPYDPVPYVPPPNPYDTSLEDPWNEMSGSDVGSDEEEEDVKTRQVLRRLQVGQYISYFAKEVYRCPFCTRRLGATDFNCLVTHAENISTTFPKVGTTVNVHSFRAKHRALGMHLRSLQRVEISAGRMPPLKPKAPKGSKSNKWRQSQMGKNFDKYHEPYKDKTDSPIGKCIEVKTVDHILPEAYIEKTPFPAKMKEYSVITSVVNKSAKKPIEPEEQIKVEPAIAIVKDLVTENVEDSHIIFCEDASNIVSHPNKSRKASVPVLSVRIGDHCYYGLCDIGASISAIPYELYTEIMHEIGSCELEDIDVVIRLANRETISPIGIVRDVEVLCGKIKYPADFLVLGSAASKSCPIIFGRPFLNTCGAVIDCKKEKIVTKFAGESYEFNFSKFAKTPYKADLPNNDFRVEQCASIALAPNNPLQQHLEDHESEVFREERDELDEIFLRQPILKHDLPVEDLGIIPPPKEDPVFDLKPLPHNLKYAYIDDNKTYPVIISAKLSDFEEERLLEILKKHRGAIGYTLDDLKGISPSICQHAINMEDDAKPVVEHQRRLIPKMKDVVRNEVLKLLEAGIIYPIADSRWVSPVHCVPKKGGIIVVPNDNDELIPQRVVVGYRMCIDYLHTDHAAIRYLMEKKDAKPRLIRWVLLLQEFDLHIVDRKGADNPVADNLSRLENIAYDPVPVNDSFPNEQLAVIKVSSRDSPCTMVSNNKDKGPLEEDIQDPDLKEEVESEDEGEVEEVPRVYPRATVASIGVVANPFNTKKSARISTGGGVPRRFLAPRTSPPGIDNPFRTLIYSRQIERTPKAVLPSGWDMDRSNTAGRMKPEAEEWGNNSKSWDSPSDILLNRVEQNSELIRNLTYEIDELKELVKKLIEKNPSPPKE</sequence>
<dbReference type="InterPro" id="IPR043502">
    <property type="entry name" value="DNA/RNA_pol_sf"/>
</dbReference>
<dbReference type="AlphaFoldDB" id="A0AAD8VRG2"/>
<dbReference type="PANTHER" id="PTHR33067:SF9">
    <property type="entry name" value="RNA-DIRECTED DNA POLYMERASE"/>
    <property type="match status" value="1"/>
</dbReference>
<feature type="region of interest" description="Disordered" evidence="2">
    <location>
        <begin position="33"/>
        <end position="90"/>
    </location>
</feature>
<gene>
    <name evidence="3" type="ORF">QYE76_022036</name>
</gene>
<organism evidence="3 4">
    <name type="scientific">Lolium multiflorum</name>
    <name type="common">Italian ryegrass</name>
    <name type="synonym">Lolium perenne subsp. multiflorum</name>
    <dbReference type="NCBI Taxonomy" id="4521"/>
    <lineage>
        <taxon>Eukaryota</taxon>
        <taxon>Viridiplantae</taxon>
        <taxon>Streptophyta</taxon>
        <taxon>Embryophyta</taxon>
        <taxon>Tracheophyta</taxon>
        <taxon>Spermatophyta</taxon>
        <taxon>Magnoliopsida</taxon>
        <taxon>Liliopsida</taxon>
        <taxon>Poales</taxon>
        <taxon>Poaceae</taxon>
        <taxon>BOP clade</taxon>
        <taxon>Pooideae</taxon>
        <taxon>Poodae</taxon>
        <taxon>Poeae</taxon>
        <taxon>Poeae Chloroplast Group 2 (Poeae type)</taxon>
        <taxon>Loliodinae</taxon>
        <taxon>Loliinae</taxon>
        <taxon>Lolium</taxon>
    </lineage>
</organism>
<feature type="region of interest" description="Disordered" evidence="2">
    <location>
        <begin position="750"/>
        <end position="786"/>
    </location>
</feature>
<evidence type="ECO:0000313" key="3">
    <source>
        <dbReference type="EMBL" id="KAK1616519.1"/>
    </source>
</evidence>
<dbReference type="CDD" id="cd00303">
    <property type="entry name" value="retropepsin_like"/>
    <property type="match status" value="1"/>
</dbReference>
<protein>
    <recommendedName>
        <fullName evidence="5">Reverse transcriptase domain-containing protein</fullName>
    </recommendedName>
</protein>
<dbReference type="InterPro" id="IPR021109">
    <property type="entry name" value="Peptidase_aspartic_dom_sf"/>
</dbReference>
<dbReference type="SUPFAM" id="SSF56672">
    <property type="entry name" value="DNA/RNA polymerases"/>
    <property type="match status" value="1"/>
</dbReference>
<name>A0AAD8VRG2_LOLMU</name>